<feature type="domain" description="HhH-GPD" evidence="11">
    <location>
        <begin position="42"/>
        <end position="204"/>
    </location>
</feature>
<dbReference type="Gene3D" id="1.10.1670.10">
    <property type="entry name" value="Helix-hairpin-Helix base-excision DNA repair enzymes (C-terminal)"/>
    <property type="match status" value="1"/>
</dbReference>
<accession>A0ABT1C4Y0</accession>
<dbReference type="CDD" id="cd00056">
    <property type="entry name" value="ENDO3c"/>
    <property type="match status" value="1"/>
</dbReference>
<protein>
    <submittedName>
        <fullName evidence="12">Fe-S cluster assembly protein HesB</fullName>
    </submittedName>
</protein>
<evidence type="ECO:0000313" key="12">
    <source>
        <dbReference type="EMBL" id="MCO6049568.1"/>
    </source>
</evidence>
<dbReference type="Proteomes" id="UP001205906">
    <property type="component" value="Unassembled WGS sequence"/>
</dbReference>
<name>A0ABT1C4Y0_9HYPH</name>
<evidence type="ECO:0000256" key="2">
    <source>
        <dbReference type="ARBA" id="ARBA00008343"/>
    </source>
</evidence>
<organism evidence="12 13">
    <name type="scientific">Mesorhizobium liriopis</name>
    <dbReference type="NCBI Taxonomy" id="2953882"/>
    <lineage>
        <taxon>Bacteria</taxon>
        <taxon>Pseudomonadati</taxon>
        <taxon>Pseudomonadota</taxon>
        <taxon>Alphaproteobacteria</taxon>
        <taxon>Hyphomicrobiales</taxon>
        <taxon>Phyllobacteriaceae</taxon>
        <taxon>Mesorhizobium</taxon>
    </lineage>
</organism>
<evidence type="ECO:0000256" key="7">
    <source>
        <dbReference type="ARBA" id="ARBA00023004"/>
    </source>
</evidence>
<evidence type="ECO:0000256" key="6">
    <source>
        <dbReference type="ARBA" id="ARBA00022801"/>
    </source>
</evidence>
<evidence type="ECO:0000259" key="11">
    <source>
        <dbReference type="SMART" id="SM00478"/>
    </source>
</evidence>
<dbReference type="InterPro" id="IPR003265">
    <property type="entry name" value="HhH-GPD_domain"/>
</dbReference>
<dbReference type="InterPro" id="IPR023170">
    <property type="entry name" value="HhH_base_excis_C"/>
</dbReference>
<dbReference type="PIRSF" id="PIRSF001435">
    <property type="entry name" value="Nth"/>
    <property type="match status" value="1"/>
</dbReference>
<evidence type="ECO:0000256" key="4">
    <source>
        <dbReference type="ARBA" id="ARBA00022723"/>
    </source>
</evidence>
<evidence type="ECO:0000256" key="1">
    <source>
        <dbReference type="ARBA" id="ARBA00001966"/>
    </source>
</evidence>
<evidence type="ECO:0000256" key="5">
    <source>
        <dbReference type="ARBA" id="ARBA00022763"/>
    </source>
</evidence>
<evidence type="ECO:0000256" key="8">
    <source>
        <dbReference type="ARBA" id="ARBA00023014"/>
    </source>
</evidence>
<gene>
    <name evidence="12" type="ORF">NGM99_07160</name>
</gene>
<dbReference type="EMBL" id="JAMXQS010000003">
    <property type="protein sequence ID" value="MCO6049568.1"/>
    <property type="molecule type" value="Genomic_DNA"/>
</dbReference>
<reference evidence="12 13" key="1">
    <citation type="submission" date="2022-06" db="EMBL/GenBank/DDBJ databases">
        <title>Mesorhizobium sp. strain RP14 Genome sequencing and assembly.</title>
        <authorList>
            <person name="Kim I."/>
        </authorList>
    </citation>
    <scope>NUCLEOTIDE SEQUENCE [LARGE SCALE GENOMIC DNA]</scope>
    <source>
        <strain evidence="13">RP14(2022)</strain>
    </source>
</reference>
<keyword evidence="9" id="KW-0234">DNA repair</keyword>
<keyword evidence="7" id="KW-0408">Iron</keyword>
<dbReference type="SUPFAM" id="SSF48150">
    <property type="entry name" value="DNA-glycosylase"/>
    <property type="match status" value="1"/>
</dbReference>
<keyword evidence="13" id="KW-1185">Reference proteome</keyword>
<dbReference type="PROSITE" id="PS00764">
    <property type="entry name" value="ENDONUCLEASE_III_1"/>
    <property type="match status" value="1"/>
</dbReference>
<evidence type="ECO:0000256" key="10">
    <source>
        <dbReference type="ARBA" id="ARBA00023295"/>
    </source>
</evidence>
<sequence>MSETALKEKALLIHKRLCAVYGCPIPYFQDLDPLSELVSSLLSHRTKNADSGRAFRALREHYPDWQALIDAQTEEVEGLIKGVRWPELKAPRIQAILRAVKATHGSLTLNFLEGVGVDEARNWLEAIPGVGPKTSAAVLSFSTLRMPALPVDSHHHRVAQRLGLIGPKVDVGPSHAILRAQLPSDWDAQKIYDNHEILMLHGQKVCFFRKPACHRCTLADICPSAFKVN</sequence>
<keyword evidence="8" id="KW-0411">Iron-sulfur</keyword>
<dbReference type="InterPro" id="IPR011257">
    <property type="entry name" value="DNA_glycosylase"/>
</dbReference>
<keyword evidence="6" id="KW-0378">Hydrolase</keyword>
<dbReference type="RefSeq" id="WP_252817795.1">
    <property type="nucleotide sequence ID" value="NZ_JAMXQS010000003.1"/>
</dbReference>
<dbReference type="PANTHER" id="PTHR10359">
    <property type="entry name" value="A/G-SPECIFIC ADENINE GLYCOSYLASE/ENDONUCLEASE III"/>
    <property type="match status" value="1"/>
</dbReference>
<evidence type="ECO:0000313" key="13">
    <source>
        <dbReference type="Proteomes" id="UP001205906"/>
    </source>
</evidence>
<evidence type="ECO:0000256" key="9">
    <source>
        <dbReference type="ARBA" id="ARBA00023204"/>
    </source>
</evidence>
<proteinExistence type="inferred from homology"/>
<dbReference type="InterPro" id="IPR004035">
    <property type="entry name" value="Endouclease-III_FeS-bd_BS"/>
</dbReference>
<keyword evidence="3" id="KW-0004">4Fe-4S</keyword>
<comment type="similarity">
    <text evidence="2">Belongs to the Nth/MutY family.</text>
</comment>
<comment type="cofactor">
    <cofactor evidence="1">
        <name>[4Fe-4S] cluster</name>
        <dbReference type="ChEBI" id="CHEBI:49883"/>
    </cofactor>
</comment>
<keyword evidence="10" id="KW-0326">Glycosidase</keyword>
<dbReference type="SMART" id="SM00478">
    <property type="entry name" value="ENDO3c"/>
    <property type="match status" value="1"/>
</dbReference>
<dbReference type="Pfam" id="PF00730">
    <property type="entry name" value="HhH-GPD"/>
    <property type="match status" value="1"/>
</dbReference>
<comment type="caution">
    <text evidence="12">The sequence shown here is derived from an EMBL/GenBank/DDBJ whole genome shotgun (WGS) entry which is preliminary data.</text>
</comment>
<dbReference type="Gene3D" id="1.10.340.30">
    <property type="entry name" value="Hypothetical protein, domain 2"/>
    <property type="match status" value="1"/>
</dbReference>
<keyword evidence="4" id="KW-0479">Metal-binding</keyword>
<evidence type="ECO:0000256" key="3">
    <source>
        <dbReference type="ARBA" id="ARBA00022485"/>
    </source>
</evidence>
<keyword evidence="5" id="KW-0227">DNA damage</keyword>